<feature type="domain" description="Adenylyltransferase AadA C-terminal" evidence="3">
    <location>
        <begin position="142"/>
        <end position="236"/>
    </location>
</feature>
<dbReference type="GO" id="GO:0016779">
    <property type="term" value="F:nucleotidyltransferase activity"/>
    <property type="evidence" value="ECO:0007669"/>
    <property type="project" value="InterPro"/>
</dbReference>
<reference evidence="4 5" key="1">
    <citation type="submission" date="2018-08" db="EMBL/GenBank/DDBJ databases">
        <title>Meiothermus granaticius genome AF-68 sequencing project.</title>
        <authorList>
            <person name="Da Costa M.S."/>
            <person name="Albuquerque L."/>
            <person name="Raposo P."/>
            <person name="Froufe H.J.C."/>
            <person name="Barroso C.S."/>
            <person name="Egas C."/>
        </authorList>
    </citation>
    <scope>NUCLEOTIDE SEQUENCE [LARGE SCALE GENOMIC DNA]</scope>
    <source>
        <strain evidence="4 5">AF-68</strain>
    </source>
</reference>
<evidence type="ECO:0000256" key="1">
    <source>
        <dbReference type="ARBA" id="ARBA00022679"/>
    </source>
</evidence>
<comment type="caution">
    <text evidence="4">The sequence shown here is derived from an EMBL/GenBank/DDBJ whole genome shotgun (WGS) entry which is preliminary data.</text>
</comment>
<evidence type="ECO:0008006" key="6">
    <source>
        <dbReference type="Google" id="ProtNLM"/>
    </source>
</evidence>
<keyword evidence="5" id="KW-1185">Reference proteome</keyword>
<accession>A0A399F6A5</accession>
<dbReference type="InterPro" id="IPR043519">
    <property type="entry name" value="NT_sf"/>
</dbReference>
<dbReference type="SUPFAM" id="SSF81301">
    <property type="entry name" value="Nucleotidyltransferase"/>
    <property type="match status" value="1"/>
</dbReference>
<gene>
    <name evidence="4" type="ORF">Mgrana_02842</name>
</gene>
<dbReference type="InterPro" id="IPR002934">
    <property type="entry name" value="Polymerase_NTP_transf_dom"/>
</dbReference>
<evidence type="ECO:0000259" key="2">
    <source>
        <dbReference type="Pfam" id="PF01909"/>
    </source>
</evidence>
<feature type="domain" description="Polymerase nucleotidyl transferase" evidence="2">
    <location>
        <begin position="24"/>
        <end position="64"/>
    </location>
</feature>
<dbReference type="Pfam" id="PF01909">
    <property type="entry name" value="NTP_transf_2"/>
    <property type="match status" value="1"/>
</dbReference>
<dbReference type="CDD" id="cd05403">
    <property type="entry name" value="NT_KNTase_like"/>
    <property type="match status" value="1"/>
</dbReference>
<evidence type="ECO:0000259" key="3">
    <source>
        <dbReference type="Pfam" id="PF13427"/>
    </source>
</evidence>
<dbReference type="Pfam" id="PF13427">
    <property type="entry name" value="AadA_C"/>
    <property type="match status" value="1"/>
</dbReference>
<evidence type="ECO:0000313" key="5">
    <source>
        <dbReference type="Proteomes" id="UP000266178"/>
    </source>
</evidence>
<sequence>MFPNPEVRTMVTLLQREIVGELGWNLEGLYLKGSLALGDFNPETSDIDLLALVKEPLAAEEFARLARRHARIHSLPQRYAKEVELAYVPVGDVQRFQPGKAYPALERGERLKWKPLGANWVLEFWTVRERGGVLYGPDPKALIPPISPAEVRAAVRRVLAQDWLEWVATWREPGWQTQAGEMRFVVETMCRALYTGQSGRLISKPKAVEWALEAWPQPWSGLVRQSQAWRAGGKVEPSVCARVARLVGWTQQQLA</sequence>
<evidence type="ECO:0000313" key="4">
    <source>
        <dbReference type="EMBL" id="RIH91265.1"/>
    </source>
</evidence>
<dbReference type="Proteomes" id="UP000266178">
    <property type="component" value="Unassembled WGS sequence"/>
</dbReference>
<proteinExistence type="predicted"/>
<dbReference type="InterPro" id="IPR025184">
    <property type="entry name" value="AadA_C"/>
</dbReference>
<organism evidence="4 5">
    <name type="scientific">Meiothermus granaticius NBRC 107808</name>
    <dbReference type="NCBI Taxonomy" id="1227551"/>
    <lineage>
        <taxon>Bacteria</taxon>
        <taxon>Thermotogati</taxon>
        <taxon>Deinococcota</taxon>
        <taxon>Deinococci</taxon>
        <taxon>Thermales</taxon>
        <taxon>Thermaceae</taxon>
        <taxon>Meiothermus</taxon>
    </lineage>
</organism>
<dbReference type="AlphaFoldDB" id="A0A399F6A5"/>
<keyword evidence="1" id="KW-0808">Transferase</keyword>
<name>A0A399F6A5_9DEIN</name>
<dbReference type="Gene3D" id="3.30.460.10">
    <property type="entry name" value="Beta Polymerase, domain 2"/>
    <property type="match status" value="1"/>
</dbReference>
<dbReference type="EMBL" id="QWLB01000050">
    <property type="protein sequence ID" value="RIH91265.1"/>
    <property type="molecule type" value="Genomic_DNA"/>
</dbReference>
<protein>
    <recommendedName>
        <fullName evidence="6">Streptomycin 3''-adenylyltransferase</fullName>
    </recommendedName>
</protein>